<proteinExistence type="predicted"/>
<sequence>MLQALASFGRSPRGPAQWTMLFTKKSLTEEGFTGFRPLDELDPMRIPQGPGIFMILRPADFEPAFLNKSTAGTFKKKDPSLKREALESEWITDASVLYIGKASAGSQGNRGLRKQIQEFMDYGRGRPTVVWDARLIWQLRDALDLIVAWKELPASDVNAAEAAYHADFVSAFGRLPFANLVQARSKK</sequence>
<dbReference type="eggNOG" id="ENOG5032USZ">
    <property type="taxonomic scope" value="Bacteria"/>
</dbReference>
<reference evidence="1 2" key="1">
    <citation type="journal article" date="2006" name="PLoS Genet.">
        <title>Secrets of soil survival revealed by the genome sequence of Arthrobacter aurescens TC1.</title>
        <authorList>
            <person name="Mongodin E.F."/>
            <person name="Shapir N."/>
            <person name="Daugherty S.C."/>
            <person name="DeBoy R.T."/>
            <person name="Emerson J.B."/>
            <person name="Shvartzbeyn A."/>
            <person name="Radune D."/>
            <person name="Vamathevan J."/>
            <person name="Riggs F."/>
            <person name="Grinberg V."/>
            <person name="Khouri H."/>
            <person name="Wackett L.P."/>
            <person name="Nelson K.E."/>
            <person name="Sadowsky M.J."/>
        </authorList>
    </citation>
    <scope>NUCLEOTIDE SEQUENCE [LARGE SCALE GENOMIC DNA]</scope>
    <source>
        <strain evidence="1 2">TC1</strain>
    </source>
</reference>
<dbReference type="KEGG" id="aau:AAur_3791"/>
<accession>A1RB59</accession>
<dbReference type="HOGENOM" id="CLU_119903_0_0_11"/>
<dbReference type="EMBL" id="CP000474">
    <property type="protein sequence ID" value="ABM10148.1"/>
    <property type="molecule type" value="Genomic_DNA"/>
</dbReference>
<protein>
    <submittedName>
        <fullName evidence="1">Uncharacterized protein</fullName>
    </submittedName>
</protein>
<organism evidence="1 2">
    <name type="scientific">Paenarthrobacter aurescens (strain TC1)</name>
    <dbReference type="NCBI Taxonomy" id="290340"/>
    <lineage>
        <taxon>Bacteria</taxon>
        <taxon>Bacillati</taxon>
        <taxon>Actinomycetota</taxon>
        <taxon>Actinomycetes</taxon>
        <taxon>Micrococcales</taxon>
        <taxon>Micrococcaceae</taxon>
        <taxon>Paenarthrobacter</taxon>
    </lineage>
</organism>
<gene>
    <name evidence="1" type="ordered locus">AAur_3791</name>
</gene>
<dbReference type="STRING" id="290340.AAur_3791"/>
<keyword evidence="2" id="KW-1185">Reference proteome</keyword>
<evidence type="ECO:0000313" key="2">
    <source>
        <dbReference type="Proteomes" id="UP000000637"/>
    </source>
</evidence>
<dbReference type="AlphaFoldDB" id="A1RB59"/>
<dbReference type="Proteomes" id="UP000000637">
    <property type="component" value="Chromosome"/>
</dbReference>
<evidence type="ECO:0000313" key="1">
    <source>
        <dbReference type="EMBL" id="ABM10148.1"/>
    </source>
</evidence>
<name>A1RB59_PAEAT</name>